<keyword evidence="6" id="KW-1185">Reference proteome</keyword>
<name>A0A7W7FK54_9MICO</name>
<dbReference type="SMART" id="SM00382">
    <property type="entry name" value="AAA"/>
    <property type="match status" value="1"/>
</dbReference>
<proteinExistence type="predicted"/>
<dbReference type="InterPro" id="IPR027417">
    <property type="entry name" value="P-loop_NTPase"/>
</dbReference>
<dbReference type="Proteomes" id="UP000573729">
    <property type="component" value="Unassembled WGS sequence"/>
</dbReference>
<dbReference type="InterPro" id="IPR005654">
    <property type="entry name" value="ATPase_AFG1-like"/>
</dbReference>
<keyword evidence="2" id="KW-0067">ATP-binding</keyword>
<dbReference type="GO" id="GO:0005524">
    <property type="term" value="F:ATP binding"/>
    <property type="evidence" value="ECO:0007669"/>
    <property type="project" value="UniProtKB-KW"/>
</dbReference>
<comment type="caution">
    <text evidence="5">The sequence shown here is derived from an EMBL/GenBank/DDBJ whole genome shotgun (WGS) entry which is preliminary data.</text>
</comment>
<feature type="region of interest" description="Disordered" evidence="3">
    <location>
        <begin position="1"/>
        <end position="22"/>
    </location>
</feature>
<gene>
    <name evidence="5" type="ORF">BKA24_000733</name>
</gene>
<keyword evidence="5" id="KW-0132">Cell division</keyword>
<dbReference type="NCBIfam" id="NF040713">
    <property type="entry name" value="ZapE"/>
    <property type="match status" value="1"/>
</dbReference>
<protein>
    <submittedName>
        <fullName evidence="5">Cell division protein ZapE</fullName>
    </submittedName>
</protein>
<dbReference type="GO" id="GO:0016887">
    <property type="term" value="F:ATP hydrolysis activity"/>
    <property type="evidence" value="ECO:0007669"/>
    <property type="project" value="InterPro"/>
</dbReference>
<dbReference type="GO" id="GO:0005737">
    <property type="term" value="C:cytoplasm"/>
    <property type="evidence" value="ECO:0007669"/>
    <property type="project" value="TreeGrafter"/>
</dbReference>
<dbReference type="AlphaFoldDB" id="A0A7W7FK54"/>
<reference evidence="5 6" key="1">
    <citation type="submission" date="2020-08" db="EMBL/GenBank/DDBJ databases">
        <title>Sequencing the genomes of 1000 actinobacteria strains.</title>
        <authorList>
            <person name="Klenk H.-P."/>
        </authorList>
    </citation>
    <scope>NUCLEOTIDE SEQUENCE [LARGE SCALE GENOMIC DNA]</scope>
    <source>
        <strain evidence="5 6">DSM 24947</strain>
    </source>
</reference>
<evidence type="ECO:0000256" key="3">
    <source>
        <dbReference type="SAM" id="MobiDB-lite"/>
    </source>
</evidence>
<dbReference type="Pfam" id="PF03969">
    <property type="entry name" value="AFG1_ATPase"/>
    <property type="match status" value="1"/>
</dbReference>
<dbReference type="InterPro" id="IPR003593">
    <property type="entry name" value="AAA+_ATPase"/>
</dbReference>
<feature type="domain" description="AAA+ ATPase" evidence="4">
    <location>
        <begin position="59"/>
        <end position="197"/>
    </location>
</feature>
<evidence type="ECO:0000313" key="6">
    <source>
        <dbReference type="Proteomes" id="UP000573729"/>
    </source>
</evidence>
<evidence type="ECO:0000259" key="4">
    <source>
        <dbReference type="SMART" id="SM00382"/>
    </source>
</evidence>
<dbReference type="GO" id="GO:0051301">
    <property type="term" value="P:cell division"/>
    <property type="evidence" value="ECO:0007669"/>
    <property type="project" value="UniProtKB-KW"/>
</dbReference>
<evidence type="ECO:0000313" key="5">
    <source>
        <dbReference type="EMBL" id="MBB4666024.1"/>
    </source>
</evidence>
<keyword evidence="5" id="KW-0131">Cell cycle</keyword>
<dbReference type="PANTHER" id="PTHR12169">
    <property type="entry name" value="ATPASE N2B"/>
    <property type="match status" value="1"/>
</dbReference>
<keyword evidence="1" id="KW-0547">Nucleotide-binding</keyword>
<accession>A0A7W7FK54</accession>
<evidence type="ECO:0000256" key="2">
    <source>
        <dbReference type="ARBA" id="ARBA00022840"/>
    </source>
</evidence>
<dbReference type="RefSeq" id="WP_184215225.1">
    <property type="nucleotide sequence ID" value="NZ_JACHMD010000001.1"/>
</dbReference>
<dbReference type="Gene3D" id="3.40.50.300">
    <property type="entry name" value="P-loop containing nucleotide triphosphate hydrolases"/>
    <property type="match status" value="1"/>
</dbReference>
<dbReference type="PANTHER" id="PTHR12169:SF6">
    <property type="entry name" value="AFG1-LIKE ATPASE"/>
    <property type="match status" value="1"/>
</dbReference>
<dbReference type="GO" id="GO:0032153">
    <property type="term" value="C:cell division site"/>
    <property type="evidence" value="ECO:0007669"/>
    <property type="project" value="TreeGrafter"/>
</dbReference>
<sequence>MTDRAADELPERVRPADELPEPDRDALIPAVAARFVAATDALDLDPAQRDAVQAIAAATTGNVYLWGGVGRGKSMLAERYLAAFLPEPVLRLHLNELFRRLQAELVRDWKAPAIVLRRLLHGVRVLLVDEFHVHDVADAVYLEALLNVTADDGILLIATSNYAPADLLPDPRLHDRFLPAIARIESSFAVVPIGDGPDHRTSGADAHTRFAAGIWHASPAADAPPADAGVVLRADGIPLPALSAEGAQVTFDFADLCEAPVGVRQYQWLADRYSELTLRSVPDLATVRREPLMRFTTLVDVLYDHDVRFVVHAHAPFDTLRRAAHVPPDADRALSRLRALGA</sequence>
<evidence type="ECO:0000256" key="1">
    <source>
        <dbReference type="ARBA" id="ARBA00022741"/>
    </source>
</evidence>
<organism evidence="5 6">
    <name type="scientific">Microbacterium marinum</name>
    <dbReference type="NCBI Taxonomy" id="421115"/>
    <lineage>
        <taxon>Bacteria</taxon>
        <taxon>Bacillati</taxon>
        <taxon>Actinomycetota</taxon>
        <taxon>Actinomycetes</taxon>
        <taxon>Micrococcales</taxon>
        <taxon>Microbacteriaceae</taxon>
        <taxon>Microbacterium</taxon>
    </lineage>
</organism>
<dbReference type="EMBL" id="JACHMD010000001">
    <property type="protein sequence ID" value="MBB4666024.1"/>
    <property type="molecule type" value="Genomic_DNA"/>
</dbReference>
<dbReference type="SUPFAM" id="SSF52540">
    <property type="entry name" value="P-loop containing nucleoside triphosphate hydrolases"/>
    <property type="match status" value="1"/>
</dbReference>